<dbReference type="EMBL" id="AMZH03021195">
    <property type="protein sequence ID" value="RRT38458.1"/>
    <property type="molecule type" value="Genomic_DNA"/>
</dbReference>
<name>A0A426XG55_ENSVE</name>
<dbReference type="Proteomes" id="UP000287651">
    <property type="component" value="Unassembled WGS sequence"/>
</dbReference>
<gene>
    <name evidence="1" type="ORF">B296_00053904</name>
</gene>
<sequence length="77" mass="8960">MKKTRATLSRAKKRMTMMTSMKMIIRVRVVVVPSRMVRHQRGKDQPRMIQMATARVTTTMMRGHQSDSTLVIVLFPK</sequence>
<evidence type="ECO:0000313" key="2">
    <source>
        <dbReference type="Proteomes" id="UP000287651"/>
    </source>
</evidence>
<evidence type="ECO:0000313" key="1">
    <source>
        <dbReference type="EMBL" id="RRT38458.1"/>
    </source>
</evidence>
<reference evidence="1 2" key="1">
    <citation type="journal article" date="2014" name="Agronomy (Basel)">
        <title>A Draft Genome Sequence for Ensete ventricosum, the Drought-Tolerant Tree Against Hunger.</title>
        <authorList>
            <person name="Harrison J."/>
            <person name="Moore K.A."/>
            <person name="Paszkiewicz K."/>
            <person name="Jones T."/>
            <person name="Grant M."/>
            <person name="Ambacheew D."/>
            <person name="Muzemil S."/>
            <person name="Studholme D.J."/>
        </authorList>
    </citation>
    <scope>NUCLEOTIDE SEQUENCE [LARGE SCALE GENOMIC DNA]</scope>
</reference>
<accession>A0A426XG55</accession>
<protein>
    <submittedName>
        <fullName evidence="1">Uncharacterized protein</fullName>
    </submittedName>
</protein>
<proteinExistence type="predicted"/>
<comment type="caution">
    <text evidence="1">The sequence shown here is derived from an EMBL/GenBank/DDBJ whole genome shotgun (WGS) entry which is preliminary data.</text>
</comment>
<dbReference type="AlphaFoldDB" id="A0A426XG55"/>
<organism evidence="1 2">
    <name type="scientific">Ensete ventricosum</name>
    <name type="common">Abyssinian banana</name>
    <name type="synonym">Musa ensete</name>
    <dbReference type="NCBI Taxonomy" id="4639"/>
    <lineage>
        <taxon>Eukaryota</taxon>
        <taxon>Viridiplantae</taxon>
        <taxon>Streptophyta</taxon>
        <taxon>Embryophyta</taxon>
        <taxon>Tracheophyta</taxon>
        <taxon>Spermatophyta</taxon>
        <taxon>Magnoliopsida</taxon>
        <taxon>Liliopsida</taxon>
        <taxon>Zingiberales</taxon>
        <taxon>Musaceae</taxon>
        <taxon>Ensete</taxon>
    </lineage>
</organism>